<evidence type="ECO:0000313" key="1">
    <source>
        <dbReference type="EMBL" id="RRD03642.1"/>
    </source>
</evidence>
<dbReference type="NCBIfam" id="TIGR01907">
    <property type="entry name" value="casE_Cse3"/>
    <property type="match status" value="1"/>
</dbReference>
<gene>
    <name evidence="1" type="primary">cas6e</name>
    <name evidence="1" type="ORF">EII34_13360</name>
</gene>
<dbReference type="SMART" id="SM01101">
    <property type="entry name" value="CRISPR_assoc"/>
    <property type="match status" value="1"/>
</dbReference>
<dbReference type="Pfam" id="PF08798">
    <property type="entry name" value="CRISPR_assoc"/>
    <property type="match status" value="1"/>
</dbReference>
<comment type="caution">
    <text evidence="1">The sequence shown here is derived from an EMBL/GenBank/DDBJ whole genome shotgun (WGS) entry which is preliminary data.</text>
</comment>
<dbReference type="InterPro" id="IPR010179">
    <property type="entry name" value="CRISPR-assoc_prot_Cse3"/>
</dbReference>
<name>A0A3P1T2E1_9ACTN</name>
<dbReference type="CDD" id="cd09727">
    <property type="entry name" value="Cas6_I-E"/>
    <property type="match status" value="1"/>
</dbReference>
<evidence type="ECO:0000313" key="2">
    <source>
        <dbReference type="Proteomes" id="UP000280819"/>
    </source>
</evidence>
<dbReference type="SUPFAM" id="SSF117987">
    <property type="entry name" value="CRISPR-associated protein"/>
    <property type="match status" value="2"/>
</dbReference>
<dbReference type="OrthoDB" id="9795689at2"/>
<dbReference type="Gene3D" id="3.30.70.1200">
    <property type="entry name" value="Crispr-associated protein, domain 1"/>
    <property type="match status" value="1"/>
</dbReference>
<accession>A0A3P1T2E1</accession>
<reference evidence="1 2" key="1">
    <citation type="submission" date="2018-11" db="EMBL/GenBank/DDBJ databases">
        <title>Genomes From Bacteria Associated with the Canine Oral Cavity: a Test Case for Automated Genome-Based Taxonomic Assignment.</title>
        <authorList>
            <person name="Coil D.A."/>
            <person name="Jospin G."/>
            <person name="Darling A.E."/>
            <person name="Wallis C."/>
            <person name="Davis I.J."/>
            <person name="Harris S."/>
            <person name="Eisen J.A."/>
            <person name="Holcombe L.J."/>
            <person name="O'Flynn C."/>
        </authorList>
    </citation>
    <scope>NUCLEOTIDE SEQUENCE [LARGE SCALE GENOMIC DNA]</scope>
    <source>
        <strain evidence="1 2">OH887_COT-365</strain>
    </source>
</reference>
<organism evidence="1 2">
    <name type="scientific">Arachnia propionica</name>
    <dbReference type="NCBI Taxonomy" id="1750"/>
    <lineage>
        <taxon>Bacteria</taxon>
        <taxon>Bacillati</taxon>
        <taxon>Actinomycetota</taxon>
        <taxon>Actinomycetes</taxon>
        <taxon>Propionibacteriales</taxon>
        <taxon>Propionibacteriaceae</taxon>
        <taxon>Arachnia</taxon>
    </lineage>
</organism>
<protein>
    <submittedName>
        <fullName evidence="1">Type I-E CRISPR-associated protein Cas6/Cse3/CasE</fullName>
    </submittedName>
</protein>
<proteinExistence type="predicted"/>
<dbReference type="Gene3D" id="3.30.70.1210">
    <property type="entry name" value="Crispr-associated protein, domain 2"/>
    <property type="match status" value="1"/>
</dbReference>
<dbReference type="Proteomes" id="UP000280819">
    <property type="component" value="Unassembled WGS sequence"/>
</dbReference>
<dbReference type="EMBL" id="RQZG01000018">
    <property type="protein sequence ID" value="RRD03642.1"/>
    <property type="molecule type" value="Genomic_DNA"/>
</dbReference>
<dbReference type="AlphaFoldDB" id="A0A3P1T2E1"/>
<sequence>MFLTRTFLNARRAGARKLILSPQAMHAAVLSGFPPGPEEQRPLWRLDSDDPLRPALYIVSERCPDLTHIEEQAGWPTQPTTQSAGYSGLLDSLGQDQQWGFRLTANPTHRVRSGEKFKIYAHVTVAQQTDWLLSRAGELGIDFGNPESPDFLVTEHQSKRFRRGGGTVTIGTATFNGVLTITDPDKLRLALTQGIGRAKAYGCGLMTLARI</sequence>